<evidence type="ECO:0000313" key="4">
    <source>
        <dbReference type="EMBL" id="KJF17997.1"/>
    </source>
</evidence>
<accession>A0A0D8HJT5</accession>
<dbReference type="EMBL" id="JXYS01000026">
    <property type="protein sequence ID" value="KJF17997.1"/>
    <property type="molecule type" value="Genomic_DNA"/>
</dbReference>
<keyword evidence="5" id="KW-1185">Reference proteome</keyword>
<dbReference type="InterPro" id="IPR050832">
    <property type="entry name" value="Bact_Acetyltransf"/>
</dbReference>
<evidence type="ECO:0000256" key="2">
    <source>
        <dbReference type="ARBA" id="ARBA00023315"/>
    </source>
</evidence>
<sequence length="146" mass="15880">MAEDVMIELARSADGETLASLNALIPQLSSSARPLEVGDLKKLIDDGNISLLLARDRNGEISGTLTLVTFSIPTGIRAIIEDVVVDGQKRGMSIGAKLVDFALDLALSLGAKTVDLTSRPDRESANRLYLRKGFQIRETNVYRFSF</sequence>
<dbReference type="Pfam" id="PF00583">
    <property type="entry name" value="Acetyltransf_1"/>
    <property type="match status" value="1"/>
</dbReference>
<feature type="domain" description="N-acetyltransferase" evidence="3">
    <location>
        <begin position="5"/>
        <end position="146"/>
    </location>
</feature>
<keyword evidence="1 4" id="KW-0808">Transferase</keyword>
<dbReference type="Gene3D" id="3.40.630.30">
    <property type="match status" value="1"/>
</dbReference>
<keyword evidence="2" id="KW-0012">Acyltransferase</keyword>
<dbReference type="SUPFAM" id="SSF55729">
    <property type="entry name" value="Acyl-CoA N-acyltransferases (Nat)"/>
    <property type="match status" value="1"/>
</dbReference>
<protein>
    <submittedName>
        <fullName evidence="4">Aminoalkylphosphonic acid N-acetyltransferase</fullName>
    </submittedName>
</protein>
<dbReference type="GO" id="GO:0016747">
    <property type="term" value="F:acyltransferase activity, transferring groups other than amino-acyl groups"/>
    <property type="evidence" value="ECO:0007669"/>
    <property type="project" value="InterPro"/>
</dbReference>
<reference evidence="4 5" key="1">
    <citation type="submission" date="2015-01" db="EMBL/GenBank/DDBJ databases">
        <title>Draft genome of the acidophilic iron oxidizer Acidithrix ferrooxidans strain Py-F3.</title>
        <authorList>
            <person name="Poehlein A."/>
            <person name="Eisen S."/>
            <person name="Schloemann M."/>
            <person name="Johnson B.D."/>
            <person name="Daniel R."/>
            <person name="Muehling M."/>
        </authorList>
    </citation>
    <scope>NUCLEOTIDE SEQUENCE [LARGE SCALE GENOMIC DNA]</scope>
    <source>
        <strain evidence="4 5">Py-F3</strain>
    </source>
</reference>
<name>A0A0D8HJT5_9ACTN</name>
<dbReference type="STRING" id="1280514.AXFE_10940"/>
<dbReference type="InterPro" id="IPR016181">
    <property type="entry name" value="Acyl_CoA_acyltransferase"/>
</dbReference>
<dbReference type="AlphaFoldDB" id="A0A0D8HJT5"/>
<dbReference type="PANTHER" id="PTHR43877">
    <property type="entry name" value="AMINOALKYLPHOSPHONATE N-ACETYLTRANSFERASE-RELATED-RELATED"/>
    <property type="match status" value="1"/>
</dbReference>
<dbReference type="RefSeq" id="WP_235347633.1">
    <property type="nucleotide sequence ID" value="NZ_JXYS01000026.1"/>
</dbReference>
<organism evidence="4 5">
    <name type="scientific">Acidithrix ferrooxidans</name>
    <dbReference type="NCBI Taxonomy" id="1280514"/>
    <lineage>
        <taxon>Bacteria</taxon>
        <taxon>Bacillati</taxon>
        <taxon>Actinomycetota</taxon>
        <taxon>Acidimicrobiia</taxon>
        <taxon>Acidimicrobiales</taxon>
        <taxon>Acidimicrobiaceae</taxon>
        <taxon>Acidithrix</taxon>
    </lineage>
</organism>
<evidence type="ECO:0000313" key="5">
    <source>
        <dbReference type="Proteomes" id="UP000032360"/>
    </source>
</evidence>
<dbReference type="PROSITE" id="PS51186">
    <property type="entry name" value="GNAT"/>
    <property type="match status" value="1"/>
</dbReference>
<evidence type="ECO:0000259" key="3">
    <source>
        <dbReference type="PROSITE" id="PS51186"/>
    </source>
</evidence>
<evidence type="ECO:0000256" key="1">
    <source>
        <dbReference type="ARBA" id="ARBA00022679"/>
    </source>
</evidence>
<comment type="caution">
    <text evidence="4">The sequence shown here is derived from an EMBL/GenBank/DDBJ whole genome shotgun (WGS) entry which is preliminary data.</text>
</comment>
<dbReference type="CDD" id="cd04301">
    <property type="entry name" value="NAT_SF"/>
    <property type="match status" value="1"/>
</dbReference>
<dbReference type="InterPro" id="IPR000182">
    <property type="entry name" value="GNAT_dom"/>
</dbReference>
<gene>
    <name evidence="4" type="ORF">AXFE_10940</name>
</gene>
<dbReference type="Proteomes" id="UP000032360">
    <property type="component" value="Unassembled WGS sequence"/>
</dbReference>
<proteinExistence type="predicted"/>